<evidence type="ECO:0000256" key="3">
    <source>
        <dbReference type="ARBA" id="ARBA00022793"/>
    </source>
</evidence>
<dbReference type="EMBL" id="CP071249">
    <property type="protein sequence ID" value="UUF07212.1"/>
    <property type="molecule type" value="Genomic_DNA"/>
</dbReference>
<dbReference type="InterPro" id="IPR008286">
    <property type="entry name" value="Prn/Lys/Arg_de-COase_C"/>
</dbReference>
<dbReference type="PANTHER" id="PTHR43277">
    <property type="entry name" value="ARGININE DECARBOXYLASE"/>
    <property type="match status" value="1"/>
</dbReference>
<comment type="similarity">
    <text evidence="2">Belongs to the Orn/Lys/Arg decarboxylase class-I family.</text>
</comment>
<keyword evidence="4" id="KW-0663">Pyridoxal phosphate</keyword>
<evidence type="ECO:0000256" key="2">
    <source>
        <dbReference type="ARBA" id="ARBA00010671"/>
    </source>
</evidence>
<evidence type="ECO:0000259" key="6">
    <source>
        <dbReference type="Pfam" id="PF01276"/>
    </source>
</evidence>
<dbReference type="InterPro" id="IPR036633">
    <property type="entry name" value="Prn/Lys/Arg_de-COase_C_sf"/>
</dbReference>
<keyword evidence="9" id="KW-0032">Aminotransferase</keyword>
<dbReference type="InterPro" id="IPR015424">
    <property type="entry name" value="PyrdxlP-dep_Trfase"/>
</dbReference>
<protein>
    <submittedName>
        <fullName evidence="9">Aminotransferase class V-fold PLP-dependent enzyme</fullName>
    </submittedName>
</protein>
<keyword evidence="10" id="KW-1185">Reference proteome</keyword>
<dbReference type="Pfam" id="PF01276">
    <property type="entry name" value="OKR_DC_1"/>
    <property type="match status" value="1"/>
</dbReference>
<evidence type="ECO:0000259" key="7">
    <source>
        <dbReference type="Pfam" id="PF03711"/>
    </source>
</evidence>
<feature type="domain" description="Orn/Lys/Arg decarboxylase C-terminal" evidence="7">
    <location>
        <begin position="401"/>
        <end position="474"/>
    </location>
</feature>
<dbReference type="Proteomes" id="UP001058016">
    <property type="component" value="Chromosome"/>
</dbReference>
<evidence type="ECO:0000313" key="10">
    <source>
        <dbReference type="Proteomes" id="UP001058016"/>
    </source>
</evidence>
<dbReference type="EMBL" id="CP071250">
    <property type="protein sequence ID" value="UUF09710.1"/>
    <property type="molecule type" value="Genomic_DNA"/>
</dbReference>
<gene>
    <name evidence="8" type="ORF">J0J69_02485</name>
    <name evidence="9" type="ORF">J0J70_08810</name>
</gene>
<dbReference type="Proteomes" id="UP001058072">
    <property type="component" value="Chromosome"/>
</dbReference>
<dbReference type="SUPFAM" id="SSF53383">
    <property type="entry name" value="PLP-dependent transferases"/>
    <property type="match status" value="1"/>
</dbReference>
<keyword evidence="3" id="KW-0210">Decarboxylase</keyword>
<reference evidence="9 10" key="1">
    <citation type="submission" date="2021-03" db="EMBL/GenBank/DDBJ databases">
        <title>Comparative Genomics and Metabolomics in the genus Turicibacter.</title>
        <authorList>
            <person name="Maki J."/>
            <person name="Looft T."/>
        </authorList>
    </citation>
    <scope>NUCLEOTIDE SEQUENCE</scope>
    <source>
        <strain evidence="9">ISU324</strain>
        <strain evidence="8 10">MMM721</strain>
    </source>
</reference>
<dbReference type="PANTHER" id="PTHR43277:SF4">
    <property type="entry name" value="ARGININE DECARBOXYLASE"/>
    <property type="match status" value="1"/>
</dbReference>
<dbReference type="Pfam" id="PF03711">
    <property type="entry name" value="OKR_DC_1_C"/>
    <property type="match status" value="1"/>
</dbReference>
<evidence type="ECO:0000256" key="1">
    <source>
        <dbReference type="ARBA" id="ARBA00001933"/>
    </source>
</evidence>
<evidence type="ECO:0000256" key="5">
    <source>
        <dbReference type="ARBA" id="ARBA00023239"/>
    </source>
</evidence>
<evidence type="ECO:0000256" key="4">
    <source>
        <dbReference type="ARBA" id="ARBA00022898"/>
    </source>
</evidence>
<keyword evidence="9" id="KW-0808">Transferase</keyword>
<accession>A0A9Q9CJJ4</accession>
<dbReference type="Gene3D" id="3.40.640.10">
    <property type="entry name" value="Type I PLP-dependent aspartate aminotransferase-like (Major domain)"/>
    <property type="match status" value="1"/>
</dbReference>
<sequence>MDLNTQYVSVVDTNRLEKHRDIPLLSALKEYSLQDIAAFDVPGHKRGQGVKVLNQYFGHELMRMDVNSLPLLDNVSNAKGVIKEAQELLADAYHADAAFFMTNGTTSAIHCMLMSVLGPNDKVLLPRNIHKSALNGLILCGATPVYLPTEMLGKEGIACNVKPSDVESMLNQDSNIKAVFLLNPTYYGFVTDLEQIIQICHQRDVLVLVDEAHGAHFPFHPDLPPSGVELGADVSCVSIHKTGGALTQASALLVNKARIDVKKVQQVINMLQSTSCSYLLMSSLDGARQNLVLNGHEQLSKTIYLSEYARYKINQIPGLHTIEPIGVYHQSYDVTKLGVNVQGLGLTGFEVYDLMWKKYNIQLEMPDFNNVLAVISLGDQLKNINRLIEAFKDIASQHHKESNIEQTPFKLVSHPQVELSPRDAYFSEKELVPLEEAIGRLAGESILAYPPGIPIVAPGERITSEVIISLKQLKQSHAFLTDNVDKEMKQLLVIKENNLS</sequence>
<organism evidence="9 11">
    <name type="scientific">Turicibacter bilis</name>
    <dbReference type="NCBI Taxonomy" id="2735723"/>
    <lineage>
        <taxon>Bacteria</taxon>
        <taxon>Bacillati</taxon>
        <taxon>Bacillota</taxon>
        <taxon>Erysipelotrichia</taxon>
        <taxon>Erysipelotrichales</taxon>
        <taxon>Turicibacteraceae</taxon>
        <taxon>Turicibacter</taxon>
    </lineage>
</organism>
<dbReference type="GO" id="GO:0016831">
    <property type="term" value="F:carboxy-lyase activity"/>
    <property type="evidence" value="ECO:0007669"/>
    <property type="project" value="UniProtKB-KW"/>
</dbReference>
<comment type="cofactor">
    <cofactor evidence="1">
        <name>pyridoxal 5'-phosphate</name>
        <dbReference type="ChEBI" id="CHEBI:597326"/>
    </cofactor>
</comment>
<dbReference type="InterPro" id="IPR015421">
    <property type="entry name" value="PyrdxlP-dep_Trfase_major"/>
</dbReference>
<dbReference type="InterPro" id="IPR000310">
    <property type="entry name" value="Orn/Lys/Arg_deCO2ase_major_dom"/>
</dbReference>
<name>A0A9Q9CJJ4_9FIRM</name>
<dbReference type="CDD" id="cd00615">
    <property type="entry name" value="Orn_deC_like"/>
    <property type="match status" value="1"/>
</dbReference>
<dbReference type="AlphaFoldDB" id="A0A9Q9CJJ4"/>
<feature type="domain" description="Orn/Lys/Arg decarboxylases family 1 pyridoxal-P attachment site" evidence="6">
    <location>
        <begin position="23"/>
        <end position="324"/>
    </location>
</feature>
<dbReference type="SUPFAM" id="SSF55904">
    <property type="entry name" value="Ornithine decarboxylase C-terminal domain"/>
    <property type="match status" value="1"/>
</dbReference>
<keyword evidence="5" id="KW-0456">Lyase</keyword>
<proteinExistence type="inferred from homology"/>
<evidence type="ECO:0000313" key="11">
    <source>
        <dbReference type="Proteomes" id="UP001058072"/>
    </source>
</evidence>
<evidence type="ECO:0000313" key="9">
    <source>
        <dbReference type="EMBL" id="UUF09710.1"/>
    </source>
</evidence>
<evidence type="ECO:0000313" key="8">
    <source>
        <dbReference type="EMBL" id="UUF07212.1"/>
    </source>
</evidence>
<dbReference type="GO" id="GO:0008483">
    <property type="term" value="F:transaminase activity"/>
    <property type="evidence" value="ECO:0007669"/>
    <property type="project" value="UniProtKB-KW"/>
</dbReference>
<dbReference type="Gene3D" id="3.90.100.10">
    <property type="entry name" value="Orn/Lys/Arg decarboxylase, C-terminal domain"/>
    <property type="match status" value="1"/>
</dbReference>
<dbReference type="InterPro" id="IPR052357">
    <property type="entry name" value="Orn_Lys_Arg_decarboxylase-I"/>
</dbReference>